<dbReference type="OrthoDB" id="6433552at2759"/>
<name>A0A4Y2X915_ARAVE</name>
<evidence type="ECO:0000313" key="2">
    <source>
        <dbReference type="Proteomes" id="UP000499080"/>
    </source>
</evidence>
<dbReference type="Proteomes" id="UP000499080">
    <property type="component" value="Unassembled WGS sequence"/>
</dbReference>
<protein>
    <recommendedName>
        <fullName evidence="3">Mariner Mos1 transposase</fullName>
    </recommendedName>
</protein>
<sequence length="170" mass="19724">MIEEEVGIGHETAHLIVTQDLGMRKLSYRLVPHSLTPEQMQLRLDACEDLIDMADRDPNFLQTIVTGDETWCLRYDPEGKRHSMEWRGRGSPKRKKSRSDKSRIKTVLVVFFDSEGLVHTEILPEDTKLNASTYMEIFKCLLQRIKWLRQARRLDAAPKRCPAGYLQTLP</sequence>
<comment type="caution">
    <text evidence="1">The sequence shown here is derived from an EMBL/GenBank/DDBJ whole genome shotgun (WGS) entry which is preliminary data.</text>
</comment>
<dbReference type="EMBL" id="BGPR01072482">
    <property type="protein sequence ID" value="GBO45390.1"/>
    <property type="molecule type" value="Genomic_DNA"/>
</dbReference>
<dbReference type="InterPro" id="IPR001888">
    <property type="entry name" value="Transposase_1"/>
</dbReference>
<dbReference type="AlphaFoldDB" id="A0A4Y2X915"/>
<evidence type="ECO:0000313" key="1">
    <source>
        <dbReference type="EMBL" id="GBO45390.1"/>
    </source>
</evidence>
<accession>A0A4Y2X915</accession>
<reference evidence="1 2" key="1">
    <citation type="journal article" date="2019" name="Sci. Rep.">
        <title>Orb-weaving spider Araneus ventricosus genome elucidates the spidroin gene catalogue.</title>
        <authorList>
            <person name="Kono N."/>
            <person name="Nakamura H."/>
            <person name="Ohtoshi R."/>
            <person name="Moran D.A.P."/>
            <person name="Shinohara A."/>
            <person name="Yoshida Y."/>
            <person name="Fujiwara M."/>
            <person name="Mori M."/>
            <person name="Tomita M."/>
            <person name="Arakawa K."/>
        </authorList>
    </citation>
    <scope>NUCLEOTIDE SEQUENCE [LARGE SCALE GENOMIC DNA]</scope>
</reference>
<dbReference type="InterPro" id="IPR052709">
    <property type="entry name" value="Transposase-MT_Hybrid"/>
</dbReference>
<dbReference type="Pfam" id="PF01359">
    <property type="entry name" value="Transposase_1"/>
    <property type="match status" value="1"/>
</dbReference>
<keyword evidence="2" id="KW-1185">Reference proteome</keyword>
<proteinExistence type="predicted"/>
<dbReference type="PANTHER" id="PTHR46060:SF1">
    <property type="entry name" value="MARINER MOS1 TRANSPOSASE-LIKE PROTEIN"/>
    <property type="match status" value="1"/>
</dbReference>
<dbReference type="PANTHER" id="PTHR46060">
    <property type="entry name" value="MARINER MOS1 TRANSPOSASE-LIKE PROTEIN"/>
    <property type="match status" value="1"/>
</dbReference>
<gene>
    <name evidence="1" type="ORF">AVEN_275069_1</name>
</gene>
<dbReference type="Gene3D" id="3.30.420.10">
    <property type="entry name" value="Ribonuclease H-like superfamily/Ribonuclease H"/>
    <property type="match status" value="1"/>
</dbReference>
<organism evidence="1 2">
    <name type="scientific">Araneus ventricosus</name>
    <name type="common">Orbweaver spider</name>
    <name type="synonym">Epeira ventricosa</name>
    <dbReference type="NCBI Taxonomy" id="182803"/>
    <lineage>
        <taxon>Eukaryota</taxon>
        <taxon>Metazoa</taxon>
        <taxon>Ecdysozoa</taxon>
        <taxon>Arthropoda</taxon>
        <taxon>Chelicerata</taxon>
        <taxon>Arachnida</taxon>
        <taxon>Araneae</taxon>
        <taxon>Araneomorphae</taxon>
        <taxon>Entelegynae</taxon>
        <taxon>Araneoidea</taxon>
        <taxon>Araneidae</taxon>
        <taxon>Araneus</taxon>
    </lineage>
</organism>
<dbReference type="InterPro" id="IPR036397">
    <property type="entry name" value="RNaseH_sf"/>
</dbReference>
<evidence type="ECO:0008006" key="3">
    <source>
        <dbReference type="Google" id="ProtNLM"/>
    </source>
</evidence>
<dbReference type="GO" id="GO:0003676">
    <property type="term" value="F:nucleic acid binding"/>
    <property type="evidence" value="ECO:0007669"/>
    <property type="project" value="InterPro"/>
</dbReference>